<dbReference type="Proteomes" id="UP001154420">
    <property type="component" value="Unassembled WGS sequence"/>
</dbReference>
<feature type="transmembrane region" description="Helical" evidence="1">
    <location>
        <begin position="405"/>
        <end position="422"/>
    </location>
</feature>
<feature type="transmembrane region" description="Helical" evidence="1">
    <location>
        <begin position="319"/>
        <end position="335"/>
    </location>
</feature>
<feature type="transmembrane region" description="Helical" evidence="1">
    <location>
        <begin position="20"/>
        <end position="48"/>
    </location>
</feature>
<feature type="transmembrane region" description="Helical" evidence="1">
    <location>
        <begin position="443"/>
        <end position="466"/>
    </location>
</feature>
<keyword evidence="1" id="KW-0472">Membrane</keyword>
<sequence length="468" mass="53037">MSAIKKERVDFTIGAPEKVAAAIILIIMTLTMFYADITVTARFSMTFLDSLFDGKFASFYMNALETGIAPEGAVYDIGIYIVFAVWGIPVWGLNKLWGIDVMSVGCLLWFKLLLILFTLGTILLLKKIAIKLGFSDKISQYVCYLSGISLLFVFPILVAAQYDIVPVFFMMYGILGWMEQDKKRCLLGFSIAFTMKPIAILTYGILLLLEEKRIRYIILKAVVSLIPVFICKGIYLLNPLNSDSNNIFLAGVVSDLLKVSVPAGNGGFSLCFLVGALIYIAAYMEKLTDNVERNGKKFIWFAFLLWADFSLFLEIAPYWIVYLAPFLVLVLFFNERKINQSLLLDFVVNTGVIFSMIVSFSWVYGGEKTFSYLILRPIYQMINQEEIPTVCGTLRRFQLTMFQPVINSVVIAAVIFVAYLSYRGMKEENDKEEIVIENWHIRIRIIILYGWTILCLLMLAAGSISLNF</sequence>
<protein>
    <submittedName>
        <fullName evidence="2">Uncharacterized protein</fullName>
    </submittedName>
</protein>
<reference evidence="2" key="1">
    <citation type="submission" date="2018-09" db="EMBL/GenBank/DDBJ databases">
        <title>Murine metabolic-syndrome-specific gut microbial biobank.</title>
        <authorList>
            <person name="Liu C."/>
        </authorList>
    </citation>
    <scope>NUCLEOTIDE SEQUENCE</scope>
    <source>
        <strain evidence="2">D42-62</strain>
    </source>
</reference>
<keyword evidence="1" id="KW-1133">Transmembrane helix</keyword>
<keyword evidence="1" id="KW-0812">Transmembrane</keyword>
<name>A0A9X5BE73_9FIRM</name>
<dbReference type="OrthoDB" id="3258535at2"/>
<evidence type="ECO:0000256" key="1">
    <source>
        <dbReference type="SAM" id="Phobius"/>
    </source>
</evidence>
<dbReference type="RefSeq" id="WP_160559186.1">
    <property type="nucleotide sequence ID" value="NZ_QZDT01000006.1"/>
</dbReference>
<comment type="caution">
    <text evidence="2">The sequence shown here is derived from an EMBL/GenBank/DDBJ whole genome shotgun (WGS) entry which is preliminary data.</text>
</comment>
<feature type="transmembrane region" description="Helical" evidence="1">
    <location>
        <begin position="68"/>
        <end position="88"/>
    </location>
</feature>
<feature type="transmembrane region" description="Helical" evidence="1">
    <location>
        <begin position="141"/>
        <end position="174"/>
    </location>
</feature>
<dbReference type="AlphaFoldDB" id="A0A9X5BE73"/>
<accession>A0A9X5BE73</accession>
<feature type="transmembrane region" description="Helical" evidence="1">
    <location>
        <begin position="108"/>
        <end position="129"/>
    </location>
</feature>
<proteinExistence type="predicted"/>
<keyword evidence="3" id="KW-1185">Reference proteome</keyword>
<organism evidence="2 3">
    <name type="scientific">Parablautia muri</name>
    <dbReference type="NCBI Taxonomy" id="2320879"/>
    <lineage>
        <taxon>Bacteria</taxon>
        <taxon>Bacillati</taxon>
        <taxon>Bacillota</taxon>
        <taxon>Clostridia</taxon>
        <taxon>Lachnospirales</taxon>
        <taxon>Lachnospiraceae</taxon>
        <taxon>Parablautia</taxon>
    </lineage>
</organism>
<feature type="transmembrane region" description="Helical" evidence="1">
    <location>
        <begin position="266"/>
        <end position="285"/>
    </location>
</feature>
<evidence type="ECO:0000313" key="3">
    <source>
        <dbReference type="Proteomes" id="UP001154420"/>
    </source>
</evidence>
<feature type="transmembrane region" description="Helical" evidence="1">
    <location>
        <begin position="342"/>
        <end position="364"/>
    </location>
</feature>
<evidence type="ECO:0000313" key="2">
    <source>
        <dbReference type="EMBL" id="NBJ92114.1"/>
    </source>
</evidence>
<gene>
    <name evidence="2" type="ORF">D5281_05805</name>
</gene>
<feature type="transmembrane region" description="Helical" evidence="1">
    <location>
        <begin position="186"/>
        <end position="209"/>
    </location>
</feature>
<feature type="transmembrane region" description="Helical" evidence="1">
    <location>
        <begin position="216"/>
        <end position="237"/>
    </location>
</feature>
<dbReference type="EMBL" id="QZDT01000006">
    <property type="protein sequence ID" value="NBJ92114.1"/>
    <property type="molecule type" value="Genomic_DNA"/>
</dbReference>